<dbReference type="RefSeq" id="WP_123232820.1">
    <property type="nucleotide sequence ID" value="NZ_RJSG01000002.1"/>
</dbReference>
<dbReference type="SUPFAM" id="SSF53335">
    <property type="entry name" value="S-adenosyl-L-methionine-dependent methyltransferases"/>
    <property type="match status" value="1"/>
</dbReference>
<dbReference type="EMBL" id="RJSG01000002">
    <property type="protein sequence ID" value="RNL78321.1"/>
    <property type="molecule type" value="Genomic_DNA"/>
</dbReference>
<dbReference type="Gene3D" id="3.40.50.150">
    <property type="entry name" value="Vaccinia Virus protein VP39"/>
    <property type="match status" value="1"/>
</dbReference>
<evidence type="ECO:0000313" key="4">
    <source>
        <dbReference type="EMBL" id="RNL78321.1"/>
    </source>
</evidence>
<dbReference type="GO" id="GO:0032259">
    <property type="term" value="P:methylation"/>
    <property type="evidence" value="ECO:0007669"/>
    <property type="project" value="UniProtKB-KW"/>
</dbReference>
<dbReference type="PANTHER" id="PTHR43861">
    <property type="entry name" value="TRANS-ACONITATE 2-METHYLTRANSFERASE-RELATED"/>
    <property type="match status" value="1"/>
</dbReference>
<evidence type="ECO:0000256" key="1">
    <source>
        <dbReference type="ARBA" id="ARBA00022603"/>
    </source>
</evidence>
<dbReference type="OrthoDB" id="9795085at2"/>
<protein>
    <submittedName>
        <fullName evidence="4">Methyltransferase domain-containing protein</fullName>
    </submittedName>
</protein>
<dbReference type="PANTHER" id="PTHR43861:SF1">
    <property type="entry name" value="TRANS-ACONITATE 2-METHYLTRANSFERASE"/>
    <property type="match status" value="1"/>
</dbReference>
<feature type="domain" description="Methyltransferase" evidence="3">
    <location>
        <begin position="38"/>
        <end position="128"/>
    </location>
</feature>
<keyword evidence="5" id="KW-1185">Reference proteome</keyword>
<dbReference type="InterPro" id="IPR029063">
    <property type="entry name" value="SAM-dependent_MTases_sf"/>
</dbReference>
<evidence type="ECO:0000256" key="2">
    <source>
        <dbReference type="ARBA" id="ARBA00022679"/>
    </source>
</evidence>
<evidence type="ECO:0000313" key="5">
    <source>
        <dbReference type="Proteomes" id="UP000277094"/>
    </source>
</evidence>
<dbReference type="Proteomes" id="UP000277094">
    <property type="component" value="Unassembled WGS sequence"/>
</dbReference>
<dbReference type="CDD" id="cd02440">
    <property type="entry name" value="AdoMet_MTases"/>
    <property type="match status" value="1"/>
</dbReference>
<proteinExistence type="predicted"/>
<keyword evidence="1 4" id="KW-0489">Methyltransferase</keyword>
<gene>
    <name evidence="4" type="ORF">EFL95_04225</name>
</gene>
<dbReference type="GO" id="GO:0030798">
    <property type="term" value="F:trans-aconitate 2-methyltransferase activity"/>
    <property type="evidence" value="ECO:0007669"/>
    <property type="project" value="InterPro"/>
</dbReference>
<dbReference type="InterPro" id="IPR041698">
    <property type="entry name" value="Methyltransf_25"/>
</dbReference>
<dbReference type="Pfam" id="PF13649">
    <property type="entry name" value="Methyltransf_25"/>
    <property type="match status" value="1"/>
</dbReference>
<sequence>MNSTHTWDPDRYLVYADERGRPFLELIARIDAAEPSVVVDLGCGPGNLTVLLADRWSRARVTGIDTSPAMIERARDDHGARIGFELGDVRTWAPTEPVDVLVSNATLQWVPGHLELLPSLVAKVRHGGWFAFQVPGNLSERTHTIRAELAAQEPYAALTAGVDAPAAFDYATYWRALTDLGCEVDAWSTTYLHELRGEDPVFGWISGTGARPVLEALDAEPELRASYEAELKRRLREAYPEEDGRVLMPFRGEFVVARVGEEESGRWLHRSGARA</sequence>
<reference evidence="4 5" key="1">
    <citation type="submission" date="2018-11" db="EMBL/GenBank/DDBJ databases">
        <authorList>
            <person name="Li F."/>
        </authorList>
    </citation>
    <scope>NUCLEOTIDE SEQUENCE [LARGE SCALE GENOMIC DNA]</scope>
    <source>
        <strain evidence="4 5">KIS18-7</strain>
    </source>
</reference>
<dbReference type="Gene3D" id="1.10.150.290">
    <property type="entry name" value="S-adenosyl-L-methionine-dependent methyltransferases"/>
    <property type="match status" value="1"/>
</dbReference>
<comment type="caution">
    <text evidence="4">The sequence shown here is derived from an EMBL/GenBank/DDBJ whole genome shotgun (WGS) entry which is preliminary data.</text>
</comment>
<accession>A0A3N0DS27</accession>
<evidence type="ECO:0000259" key="3">
    <source>
        <dbReference type="Pfam" id="PF13649"/>
    </source>
</evidence>
<keyword evidence="2 4" id="KW-0808">Transferase</keyword>
<organism evidence="4 5">
    <name type="scientific">Nocardioides marmorisolisilvae</name>
    <dbReference type="NCBI Taxonomy" id="1542737"/>
    <lineage>
        <taxon>Bacteria</taxon>
        <taxon>Bacillati</taxon>
        <taxon>Actinomycetota</taxon>
        <taxon>Actinomycetes</taxon>
        <taxon>Propionibacteriales</taxon>
        <taxon>Nocardioidaceae</taxon>
        <taxon>Nocardioides</taxon>
    </lineage>
</organism>
<dbReference type="InterPro" id="IPR023149">
    <property type="entry name" value="Trans_acon_MeTrfase_C"/>
</dbReference>
<name>A0A3N0DS27_9ACTN</name>
<dbReference type="AlphaFoldDB" id="A0A3N0DS27"/>